<dbReference type="KEGG" id="tnu:BD01_1938"/>
<dbReference type="OrthoDB" id="86026at2157"/>
<dbReference type="InterPro" id="IPR011989">
    <property type="entry name" value="ARM-like"/>
</dbReference>
<keyword evidence="1" id="KW-0677">Repeat</keyword>
<evidence type="ECO:0000313" key="3">
    <source>
        <dbReference type="Proteomes" id="UP000019434"/>
    </source>
</evidence>
<evidence type="ECO:0008006" key="4">
    <source>
        <dbReference type="Google" id="ProtNLM"/>
    </source>
</evidence>
<dbReference type="InterPro" id="IPR016024">
    <property type="entry name" value="ARM-type_fold"/>
</dbReference>
<keyword evidence="3" id="KW-1185">Reference proteome</keyword>
<dbReference type="AlphaFoldDB" id="W8P7I7"/>
<dbReference type="RefSeq" id="WP_042692323.1">
    <property type="nucleotide sequence ID" value="NZ_CP007264.1"/>
</dbReference>
<reference evidence="2 3" key="1">
    <citation type="submission" date="2014-02" db="EMBL/GenBank/DDBJ databases">
        <title>Genome Sequence of an Hyperthermophilic Archaeon, Thermococcus nautili 30-1, producing viral vesicles.</title>
        <authorList>
            <person name="Oberto J."/>
            <person name="Gaudin M."/>
            <person name="Cossu M."/>
            <person name="Gorlas A."/>
            <person name="Slesarev A."/>
            <person name="Marguet E."/>
            <person name="Forterre P."/>
        </authorList>
    </citation>
    <scope>NUCLEOTIDE SEQUENCE [LARGE SCALE GENOMIC DNA]</scope>
    <source>
        <strain evidence="2 3">30-1</strain>
    </source>
</reference>
<sequence>MLGLTLLAVLKGGDIIVDKEGLRKDLLAWRLKEVRALAEEYDKVFKVLLELLNDENPHVRANVVQVLIDMLSEGKLDGERKKLALDAVLGLVKDDDERVALKALEFINALLETGELTDEEYERVTEALKDVVKSGMPVLGEYAAEGLGKLGAKVAKIAYKIIRWLFSLIGSSKKREVQSAAITALTEMAMKTDDRKVLNEVFDGIADLLAHPDPYVVERALYSIERMLSREKDISTRNKLKAITRIKELKGDVKLGVKASQVLEKLEKSAVTSEELVSETEAKKRLEISQYSIDDIERLLDAGKTEIVAEMAKLDPEVMDRVLGMLESDDYSRRMDALWIVARLTSHLTPSDAYRILPVLGDFLKSKNPWARETAARVLADIYALYPGTSKFFSSLLDTLLKSGKERDVEGALELMARLSDRLPSREMLSGMLKLVLKLLDDDRTRGVTLRVIAREAQKLLDLDTEDLFALEDKLKEIYGKDGGKYDQIIAGLVDVIDDILKMRRQGIVPTSG</sequence>
<dbReference type="EMBL" id="CP007264">
    <property type="protein sequence ID" value="AHL23540.1"/>
    <property type="molecule type" value="Genomic_DNA"/>
</dbReference>
<dbReference type="eggNOG" id="arCOG03813">
    <property type="taxonomic scope" value="Archaea"/>
</dbReference>
<proteinExistence type="predicted"/>
<dbReference type="InterPro" id="IPR000357">
    <property type="entry name" value="HEAT"/>
</dbReference>
<dbReference type="Gene3D" id="1.25.10.10">
    <property type="entry name" value="Leucine-rich Repeat Variant"/>
    <property type="match status" value="2"/>
</dbReference>
<evidence type="ECO:0000256" key="1">
    <source>
        <dbReference type="ARBA" id="ARBA00022737"/>
    </source>
</evidence>
<gene>
    <name evidence="2" type="ORF">BD01_1938</name>
</gene>
<dbReference type="STRING" id="195522.BD01_1938"/>
<evidence type="ECO:0000313" key="2">
    <source>
        <dbReference type="EMBL" id="AHL23540.1"/>
    </source>
</evidence>
<dbReference type="Pfam" id="PF02985">
    <property type="entry name" value="HEAT"/>
    <property type="match status" value="1"/>
</dbReference>
<accession>W8P7I7</accession>
<dbReference type="HOGENOM" id="CLU_530651_0_0_2"/>
<dbReference type="Proteomes" id="UP000019434">
    <property type="component" value="Chromosome"/>
</dbReference>
<dbReference type="GeneID" id="82170777"/>
<protein>
    <recommendedName>
        <fullName evidence="4">Condensin complex subunit 1 C-terminal domain-containing protein</fullName>
    </recommendedName>
</protein>
<name>W8P7I7_9EURY</name>
<organism evidence="2 3">
    <name type="scientific">Thermococcus nautili</name>
    <dbReference type="NCBI Taxonomy" id="195522"/>
    <lineage>
        <taxon>Archaea</taxon>
        <taxon>Methanobacteriati</taxon>
        <taxon>Methanobacteriota</taxon>
        <taxon>Thermococci</taxon>
        <taxon>Thermococcales</taxon>
        <taxon>Thermococcaceae</taxon>
        <taxon>Thermococcus</taxon>
    </lineage>
</organism>
<dbReference type="SUPFAM" id="SSF48371">
    <property type="entry name" value="ARM repeat"/>
    <property type="match status" value="1"/>
</dbReference>